<dbReference type="Gene3D" id="3.30.160.250">
    <property type="match status" value="1"/>
</dbReference>
<sequence>MAKKDTVVYPAIFEPDTKVDAINVTFPDVPEAITYGRNEEEAAYYANDALGLALVSRGNLPKASSVKDVKLSKDQYVVLIAVDLEEAKRKIRKPTIRKNTTIPADLNEEAQKAGINFSEVLTDALRERLHE</sequence>
<evidence type="ECO:0000313" key="2">
    <source>
        <dbReference type="EMBL" id="MFD1125654.1"/>
    </source>
</evidence>
<accession>A0ABW3PKM0</accession>
<proteinExistence type="predicted"/>
<keyword evidence="3" id="KW-1185">Reference proteome</keyword>
<gene>
    <name evidence="2" type="ORF">ACFQ22_09870</name>
</gene>
<name>A0ABW3PKM0_9LACO</name>
<reference evidence="3" key="1">
    <citation type="journal article" date="2019" name="Int. J. Syst. Evol. Microbiol.">
        <title>The Global Catalogue of Microorganisms (GCM) 10K type strain sequencing project: providing services to taxonomists for standard genome sequencing and annotation.</title>
        <authorList>
            <consortium name="The Broad Institute Genomics Platform"/>
            <consortium name="The Broad Institute Genome Sequencing Center for Infectious Disease"/>
            <person name="Wu L."/>
            <person name="Ma J."/>
        </authorList>
    </citation>
    <scope>NUCLEOTIDE SEQUENCE [LARGE SCALE GENOMIC DNA]</scope>
    <source>
        <strain evidence="3">CCUG 71848</strain>
    </source>
</reference>
<dbReference type="Proteomes" id="UP001597156">
    <property type="component" value="Unassembled WGS sequence"/>
</dbReference>
<comment type="caution">
    <text evidence="2">The sequence shown here is derived from an EMBL/GenBank/DDBJ whole genome shotgun (WGS) entry which is preliminary data.</text>
</comment>
<dbReference type="InterPro" id="IPR035069">
    <property type="entry name" value="TTHA1013/TTHA0281-like"/>
</dbReference>
<evidence type="ECO:0000259" key="1">
    <source>
        <dbReference type="Pfam" id="PF15919"/>
    </source>
</evidence>
<dbReference type="EMBL" id="JBHTLH010000036">
    <property type="protein sequence ID" value="MFD1125654.1"/>
    <property type="molecule type" value="Genomic_DNA"/>
</dbReference>
<evidence type="ECO:0000313" key="3">
    <source>
        <dbReference type="Proteomes" id="UP001597156"/>
    </source>
</evidence>
<dbReference type="RefSeq" id="WP_121977041.1">
    <property type="nucleotide sequence ID" value="NZ_JBHTLH010000036.1"/>
</dbReference>
<feature type="domain" description="HicB-like antitoxin of toxin-antitoxin system" evidence="1">
    <location>
        <begin position="9"/>
        <end position="120"/>
    </location>
</feature>
<organism evidence="2 3">
    <name type="scientific">Lentilactobacillus raoultii</name>
    <dbReference type="NCBI Taxonomy" id="1987503"/>
    <lineage>
        <taxon>Bacteria</taxon>
        <taxon>Bacillati</taxon>
        <taxon>Bacillota</taxon>
        <taxon>Bacilli</taxon>
        <taxon>Lactobacillales</taxon>
        <taxon>Lactobacillaceae</taxon>
        <taxon>Lentilactobacillus</taxon>
    </lineage>
</organism>
<protein>
    <submittedName>
        <fullName evidence="2">Type II toxin-antitoxin system HicB family antitoxin</fullName>
    </submittedName>
</protein>
<dbReference type="InterPro" id="IPR031807">
    <property type="entry name" value="HicB-like"/>
</dbReference>
<dbReference type="SUPFAM" id="SSF143100">
    <property type="entry name" value="TTHA1013/TTHA0281-like"/>
    <property type="match status" value="1"/>
</dbReference>
<dbReference type="Pfam" id="PF15919">
    <property type="entry name" value="HicB_lk_antitox"/>
    <property type="match status" value="1"/>
</dbReference>